<gene>
    <name evidence="1" type="ORF">FGO68_gene10629</name>
</gene>
<evidence type="ECO:0000313" key="1">
    <source>
        <dbReference type="EMBL" id="TNV74631.1"/>
    </source>
</evidence>
<dbReference type="Proteomes" id="UP000785679">
    <property type="component" value="Unassembled WGS sequence"/>
</dbReference>
<dbReference type="EMBL" id="RRYP01016759">
    <property type="protein sequence ID" value="TNV74631.1"/>
    <property type="molecule type" value="Genomic_DNA"/>
</dbReference>
<comment type="caution">
    <text evidence="1">The sequence shown here is derived from an EMBL/GenBank/DDBJ whole genome shotgun (WGS) entry which is preliminary data.</text>
</comment>
<protein>
    <submittedName>
        <fullName evidence="1">Uncharacterized protein</fullName>
    </submittedName>
</protein>
<accession>A0A8J8SY62</accession>
<keyword evidence="2" id="KW-1185">Reference proteome</keyword>
<name>A0A8J8SY62_HALGN</name>
<evidence type="ECO:0000313" key="2">
    <source>
        <dbReference type="Proteomes" id="UP000785679"/>
    </source>
</evidence>
<sequence>MCCAKYSQLLKARIKVSRTNCYPVALYQIEPVYICNSQNGQLRQWKGGALQFKQLKMGLEAWSNILTTDFRQKSEILLKASLLNQAEPQFLIQTEFPSYWKFNPHHPFAL</sequence>
<reference evidence="1" key="1">
    <citation type="submission" date="2019-06" db="EMBL/GenBank/DDBJ databases">
        <authorList>
            <person name="Zheng W."/>
        </authorList>
    </citation>
    <scope>NUCLEOTIDE SEQUENCE</scope>
    <source>
        <strain evidence="1">QDHG01</strain>
    </source>
</reference>
<proteinExistence type="predicted"/>
<organism evidence="1 2">
    <name type="scientific">Halteria grandinella</name>
    <dbReference type="NCBI Taxonomy" id="5974"/>
    <lineage>
        <taxon>Eukaryota</taxon>
        <taxon>Sar</taxon>
        <taxon>Alveolata</taxon>
        <taxon>Ciliophora</taxon>
        <taxon>Intramacronucleata</taxon>
        <taxon>Spirotrichea</taxon>
        <taxon>Stichotrichia</taxon>
        <taxon>Sporadotrichida</taxon>
        <taxon>Halteriidae</taxon>
        <taxon>Halteria</taxon>
    </lineage>
</organism>
<dbReference type="AlphaFoldDB" id="A0A8J8SY62"/>